<dbReference type="AlphaFoldDB" id="A0A2V0NST6"/>
<evidence type="ECO:0000313" key="4">
    <source>
        <dbReference type="Proteomes" id="UP000247498"/>
    </source>
</evidence>
<dbReference type="InterPro" id="IPR042099">
    <property type="entry name" value="ANL_N_sf"/>
</dbReference>
<dbReference type="GO" id="GO:0030497">
    <property type="term" value="P:fatty acid elongation"/>
    <property type="evidence" value="ECO:0007669"/>
    <property type="project" value="TreeGrafter"/>
</dbReference>
<proteinExistence type="predicted"/>
<feature type="region of interest" description="Disordered" evidence="1">
    <location>
        <begin position="1"/>
        <end position="31"/>
    </location>
</feature>
<evidence type="ECO:0000259" key="2">
    <source>
        <dbReference type="Pfam" id="PF00501"/>
    </source>
</evidence>
<dbReference type="InterPro" id="IPR052987">
    <property type="entry name" value="Chloroplast_AMP-bd_Enzymes"/>
</dbReference>
<dbReference type="Gene3D" id="3.40.50.12780">
    <property type="entry name" value="N-terminal domain of ligase-like"/>
    <property type="match status" value="1"/>
</dbReference>
<dbReference type="GO" id="GO:0008922">
    <property type="term" value="F:long-chain fatty acid [acyl-carrier-protein] ligase activity"/>
    <property type="evidence" value="ECO:0007669"/>
    <property type="project" value="TreeGrafter"/>
</dbReference>
<name>A0A2V0NST6_9CHLO</name>
<dbReference type="Pfam" id="PF00501">
    <property type="entry name" value="AMP-binding"/>
    <property type="match status" value="1"/>
</dbReference>
<evidence type="ECO:0000313" key="3">
    <source>
        <dbReference type="EMBL" id="GBF88603.1"/>
    </source>
</evidence>
<protein>
    <submittedName>
        <fullName evidence="3">Long-chain-fatty-acid-ligase</fullName>
    </submittedName>
</protein>
<evidence type="ECO:0000256" key="1">
    <source>
        <dbReference type="SAM" id="MobiDB-lite"/>
    </source>
</evidence>
<dbReference type="FunCoup" id="A0A2V0NST6">
    <property type="interactions" value="344"/>
</dbReference>
<dbReference type="InterPro" id="IPR000873">
    <property type="entry name" value="AMP-dep_synth/lig_dom"/>
</dbReference>
<comment type="caution">
    <text evidence="3">The sequence shown here is derived from an EMBL/GenBank/DDBJ whole genome shotgun (WGS) entry which is preliminary data.</text>
</comment>
<dbReference type="InterPro" id="IPR045851">
    <property type="entry name" value="AMP-bd_C_sf"/>
</dbReference>
<dbReference type="Proteomes" id="UP000247498">
    <property type="component" value="Unassembled WGS sequence"/>
</dbReference>
<dbReference type="GO" id="GO:0009507">
    <property type="term" value="C:chloroplast"/>
    <property type="evidence" value="ECO:0007669"/>
    <property type="project" value="TreeGrafter"/>
</dbReference>
<keyword evidence="3" id="KW-0436">Ligase</keyword>
<dbReference type="PANTHER" id="PTHR43813:SF1">
    <property type="entry name" value="ACYL-ACTIVATING ENZYME 16, CHLOROPLASTIC-RELATED"/>
    <property type="match status" value="1"/>
</dbReference>
<dbReference type="InterPro" id="IPR020845">
    <property type="entry name" value="AMP-binding_CS"/>
</dbReference>
<dbReference type="STRING" id="307507.A0A2V0NST6"/>
<dbReference type="Pfam" id="PF23562">
    <property type="entry name" value="AMP-binding_C_3"/>
    <property type="match status" value="1"/>
</dbReference>
<dbReference type="Gene3D" id="3.30.300.30">
    <property type="match status" value="1"/>
</dbReference>
<accession>A0A2V0NST6</accession>
<feature type="domain" description="AMP-dependent synthetase/ligase" evidence="2">
    <location>
        <begin position="83"/>
        <end position="537"/>
    </location>
</feature>
<dbReference type="OrthoDB" id="1700726at2759"/>
<gene>
    <name evidence="3" type="ORF">Rsub_01318</name>
</gene>
<keyword evidence="4" id="KW-1185">Reference proteome</keyword>
<dbReference type="SUPFAM" id="SSF56801">
    <property type="entry name" value="Acetyl-CoA synthetase-like"/>
    <property type="match status" value="1"/>
</dbReference>
<dbReference type="PROSITE" id="PS00455">
    <property type="entry name" value="AMP_BINDING"/>
    <property type="match status" value="1"/>
</dbReference>
<dbReference type="InParanoid" id="A0A2V0NST6"/>
<sequence>MQLAKGPVSRPAGQRGRSSLPGNRPSRLGPCRVVSQPKQAFVLGGGAHEGGALPTAEGRRAGAALPAPAASDTPFEPLTAIWAHNAERHGALTALRDPHHPGAPTYTYAQLHSAILDCGAALRGLGLEPGERVCLFAENSARWLIADQGVIAAGAADAVRGSSAPDAELSFILGHSRPRGLIVQDEATLARLAPVLASDAAPRLRFVAVLWPHQGQQLPRQLPGQGCPVLGFEELLARGSGARAAGDGAPFQPHAAGRDDVATLVYTSGTTGHPKGVMLTHGNLRSQIDNFPFFLEVQPGDSALSLLPPWHVYERTAALYIASRGATTTYTSKLRFREDLTAVGPDHFVCVPLVLEMLHAKVMAKLRSEKGVKGAIVKALLAASLAYVAANRVALGTALAYARAAPPLGVAVWASLLAALLRPIHRIADALVFAKVRAALGIRKTIVSGGGSLPRHIDDFFEAAGLTVVVGYGLTETAPVLACRRASPPTANIRGTVGLPIPGTRLRVVDPDSLRDLPDGEQGLIVARGPGVTPGYFDDASSTAAAFIDGGWFVTGDLGWRAPAGVGGAAAGHLVLTGRAKDTIVLVSGKNVEPAPIEDALCTSPYIKHAVVLGQDRRELGALLFTDEEALEADGVVARRDPNAKTDPSEAARVEALVASEAARALAEARPDARPEERVARFAVVRAPLSPDDGTLTRTLKPRRAAVLEREADAVARLTAQLRG</sequence>
<dbReference type="EMBL" id="BDRX01000005">
    <property type="protein sequence ID" value="GBF88603.1"/>
    <property type="molecule type" value="Genomic_DNA"/>
</dbReference>
<reference evidence="3 4" key="1">
    <citation type="journal article" date="2018" name="Sci. Rep.">
        <title>Raphidocelis subcapitata (=Pseudokirchneriella subcapitata) provides an insight into genome evolution and environmental adaptations in the Sphaeropleales.</title>
        <authorList>
            <person name="Suzuki S."/>
            <person name="Yamaguchi H."/>
            <person name="Nakajima N."/>
            <person name="Kawachi M."/>
        </authorList>
    </citation>
    <scope>NUCLEOTIDE SEQUENCE [LARGE SCALE GENOMIC DNA]</scope>
    <source>
        <strain evidence="3 4">NIES-35</strain>
    </source>
</reference>
<organism evidence="3 4">
    <name type="scientific">Raphidocelis subcapitata</name>
    <dbReference type="NCBI Taxonomy" id="307507"/>
    <lineage>
        <taxon>Eukaryota</taxon>
        <taxon>Viridiplantae</taxon>
        <taxon>Chlorophyta</taxon>
        <taxon>core chlorophytes</taxon>
        <taxon>Chlorophyceae</taxon>
        <taxon>CS clade</taxon>
        <taxon>Sphaeropleales</taxon>
        <taxon>Selenastraceae</taxon>
        <taxon>Raphidocelis</taxon>
    </lineage>
</organism>
<dbReference type="PANTHER" id="PTHR43813">
    <property type="entry name" value="ACYL-ACTIVATING ENZYME 16, CHLOROPLASTIC-RELATED"/>
    <property type="match status" value="1"/>
</dbReference>